<evidence type="ECO:0000256" key="2">
    <source>
        <dbReference type="ARBA" id="ARBA00023002"/>
    </source>
</evidence>
<dbReference type="Gene3D" id="3.40.50.720">
    <property type="entry name" value="NAD(P)-binding Rossmann-like Domain"/>
    <property type="match status" value="1"/>
</dbReference>
<dbReference type="InterPro" id="IPR002347">
    <property type="entry name" value="SDR_fam"/>
</dbReference>
<dbReference type="PRINTS" id="PR00080">
    <property type="entry name" value="SDRFAMILY"/>
</dbReference>
<evidence type="ECO:0000313" key="4">
    <source>
        <dbReference type="EMBL" id="HJA07061.1"/>
    </source>
</evidence>
<dbReference type="PANTHER" id="PTHR43976">
    <property type="entry name" value="SHORT CHAIN DEHYDROGENASE"/>
    <property type="match status" value="1"/>
</dbReference>
<proteinExistence type="inferred from homology"/>
<dbReference type="SUPFAM" id="SSF51735">
    <property type="entry name" value="NAD(P)-binding Rossmann-fold domains"/>
    <property type="match status" value="1"/>
</dbReference>
<dbReference type="Pfam" id="PF00106">
    <property type="entry name" value="adh_short"/>
    <property type="match status" value="1"/>
</dbReference>
<comment type="caution">
    <text evidence="4">The sequence shown here is derived from an EMBL/GenBank/DDBJ whole genome shotgun (WGS) entry which is preliminary data.</text>
</comment>
<sequence>MAKVWFITGARRGIGRSITETVLKHGDSVVATTRNENDLNMAGEYAGRFLNLRLDVANDTQEQVDNVVKQVIERFGRIDVLVNNAGHGRITNFEETSEENIKEIFELNLFGLMRVTRAVLPIMRKQKNGHIFNIASAAGYGAGPVAYHTSKFAVTGFSTCLAFEVEPFGIKVTNVAPGLFRTSFYDKGAMRTEIDIHIPDYDKNRWQDDFVANNSHHEQRGNPEKLSELIYKVSSADNSPLHLPIGKDAVDTVETFITSLANDVNRWKEEAKNTEYKE</sequence>
<dbReference type="InterPro" id="IPR051911">
    <property type="entry name" value="SDR_oxidoreductase"/>
</dbReference>
<dbReference type="EMBL" id="DXAK01000043">
    <property type="protein sequence ID" value="HJA07061.1"/>
    <property type="molecule type" value="Genomic_DNA"/>
</dbReference>
<organism evidence="4 5">
    <name type="scientific">Candidatus Mediterraneibacter pullicola</name>
    <dbReference type="NCBI Taxonomy" id="2838682"/>
    <lineage>
        <taxon>Bacteria</taxon>
        <taxon>Bacillati</taxon>
        <taxon>Bacillota</taxon>
        <taxon>Clostridia</taxon>
        <taxon>Lachnospirales</taxon>
        <taxon>Lachnospiraceae</taxon>
        <taxon>Mediterraneibacter</taxon>
    </lineage>
</organism>
<dbReference type="Proteomes" id="UP000824223">
    <property type="component" value="Unassembled WGS sequence"/>
</dbReference>
<dbReference type="AlphaFoldDB" id="A0A9D2HBA9"/>
<accession>A0A9D2HBA9</accession>
<reference evidence="4" key="2">
    <citation type="submission" date="2021-04" db="EMBL/GenBank/DDBJ databases">
        <authorList>
            <person name="Gilroy R."/>
        </authorList>
    </citation>
    <scope>NUCLEOTIDE SEQUENCE</scope>
    <source>
        <strain evidence="4">ChiSjej2B20-11307</strain>
    </source>
</reference>
<evidence type="ECO:0000313" key="5">
    <source>
        <dbReference type="Proteomes" id="UP000824223"/>
    </source>
</evidence>
<evidence type="ECO:0000256" key="3">
    <source>
        <dbReference type="RuleBase" id="RU000363"/>
    </source>
</evidence>
<evidence type="ECO:0000256" key="1">
    <source>
        <dbReference type="ARBA" id="ARBA00006484"/>
    </source>
</evidence>
<comment type="similarity">
    <text evidence="1 3">Belongs to the short-chain dehydrogenases/reductases (SDR) family.</text>
</comment>
<reference evidence="4" key="1">
    <citation type="journal article" date="2021" name="PeerJ">
        <title>Extensive microbial diversity within the chicken gut microbiome revealed by metagenomics and culture.</title>
        <authorList>
            <person name="Gilroy R."/>
            <person name="Ravi A."/>
            <person name="Getino M."/>
            <person name="Pursley I."/>
            <person name="Horton D.L."/>
            <person name="Alikhan N.F."/>
            <person name="Baker D."/>
            <person name="Gharbi K."/>
            <person name="Hall N."/>
            <person name="Watson M."/>
            <person name="Adriaenssens E.M."/>
            <person name="Foster-Nyarko E."/>
            <person name="Jarju S."/>
            <person name="Secka A."/>
            <person name="Antonio M."/>
            <person name="Oren A."/>
            <person name="Chaudhuri R.R."/>
            <person name="La Ragione R."/>
            <person name="Hildebrand F."/>
            <person name="Pallen M.J."/>
        </authorList>
    </citation>
    <scope>NUCLEOTIDE SEQUENCE</scope>
    <source>
        <strain evidence="4">ChiSjej2B20-11307</strain>
    </source>
</reference>
<gene>
    <name evidence="4" type="ORF">H9798_07995</name>
</gene>
<dbReference type="CDD" id="cd05374">
    <property type="entry name" value="17beta-HSD-like_SDR_c"/>
    <property type="match status" value="1"/>
</dbReference>
<name>A0A9D2HBA9_9FIRM</name>
<dbReference type="PANTHER" id="PTHR43976:SF16">
    <property type="entry name" value="SHORT-CHAIN DEHYDROGENASE_REDUCTASE FAMILY PROTEIN"/>
    <property type="match status" value="1"/>
</dbReference>
<dbReference type="InterPro" id="IPR036291">
    <property type="entry name" value="NAD(P)-bd_dom_sf"/>
</dbReference>
<keyword evidence="2" id="KW-0560">Oxidoreductase</keyword>
<dbReference type="GO" id="GO:0016491">
    <property type="term" value="F:oxidoreductase activity"/>
    <property type="evidence" value="ECO:0007669"/>
    <property type="project" value="UniProtKB-KW"/>
</dbReference>
<dbReference type="PRINTS" id="PR00081">
    <property type="entry name" value="GDHRDH"/>
</dbReference>
<protein>
    <submittedName>
        <fullName evidence="4">SDR family oxidoreductase</fullName>
    </submittedName>
</protein>